<feature type="compositionally biased region" description="Low complexity" evidence="1">
    <location>
        <begin position="37"/>
        <end position="46"/>
    </location>
</feature>
<dbReference type="EMBL" id="BLTE01000002">
    <property type="protein sequence ID" value="GFK92987.1"/>
    <property type="molecule type" value="Genomic_DNA"/>
</dbReference>
<feature type="region of interest" description="Disordered" evidence="1">
    <location>
        <begin position="29"/>
        <end position="128"/>
    </location>
</feature>
<feature type="signal peptide" evidence="2">
    <location>
        <begin position="1"/>
        <end position="18"/>
    </location>
</feature>
<organism evidence="3 4">
    <name type="scientific">Fundidesulfovibrio magnetotacticus</name>
    <dbReference type="NCBI Taxonomy" id="2730080"/>
    <lineage>
        <taxon>Bacteria</taxon>
        <taxon>Pseudomonadati</taxon>
        <taxon>Thermodesulfobacteriota</taxon>
        <taxon>Desulfovibrionia</taxon>
        <taxon>Desulfovibrionales</taxon>
        <taxon>Desulfovibrionaceae</taxon>
        <taxon>Fundidesulfovibrio</taxon>
    </lineage>
</organism>
<feature type="compositionally biased region" description="Low complexity" evidence="1">
    <location>
        <begin position="103"/>
        <end position="113"/>
    </location>
</feature>
<sequence length="296" mass="31203">MNKTAPLLILALALTLWAADAPALQERTLTDEPTVEKPQAPALKDPAPAPKSAPAPAPAPEAKPAADGKSPFNSQAPAVEKYPPPPASYGKGSGGAPGGTWTPGGQPPAAETPAEPPASGQGSGSRIFDMPEARQVTTYSRKEVDEQVMGFFEGGARGLADLISRAFEKYGEPTGFIKGSEGAGALVVGFRYGEGWLYLKNGQKAYVYWQSPSVGLDLGVNASKVFCMVYGMTSVDQIYQRFPSVDGSAYVVGGFGMNYQRSSPVVLAPIRFGVGLRLGANLGYMHFTKERTINPF</sequence>
<reference evidence="3 4" key="2">
    <citation type="submission" date="2020-05" db="EMBL/GenBank/DDBJ databases">
        <title>Draft genome sequence of Desulfovibrio sp. strainFSS-1.</title>
        <authorList>
            <person name="Shimoshige H."/>
            <person name="Kobayashi H."/>
            <person name="Maekawa T."/>
        </authorList>
    </citation>
    <scope>NUCLEOTIDE SEQUENCE [LARGE SCALE GENOMIC DNA]</scope>
    <source>
        <strain evidence="3 4">SIID29052-01</strain>
    </source>
</reference>
<evidence type="ECO:0008006" key="5">
    <source>
        <dbReference type="Google" id="ProtNLM"/>
    </source>
</evidence>
<dbReference type="InterPro" id="IPR008325">
    <property type="entry name" value="EipA-like"/>
</dbReference>
<feature type="compositionally biased region" description="Pro residues" evidence="1">
    <location>
        <begin position="47"/>
        <end position="61"/>
    </location>
</feature>
<dbReference type="Proteomes" id="UP000494245">
    <property type="component" value="Unassembled WGS sequence"/>
</dbReference>
<proteinExistence type="predicted"/>
<comment type="caution">
    <text evidence="3">The sequence shown here is derived from an EMBL/GenBank/DDBJ whole genome shotgun (WGS) entry which is preliminary data.</text>
</comment>
<dbReference type="AlphaFoldDB" id="A0A6V8LTM1"/>
<feature type="chain" id="PRO_5028895252" description="DUF1134 domain-containing protein" evidence="2">
    <location>
        <begin position="19"/>
        <end position="296"/>
    </location>
</feature>
<evidence type="ECO:0000256" key="2">
    <source>
        <dbReference type="SAM" id="SignalP"/>
    </source>
</evidence>
<dbReference type="Pfam" id="PF06577">
    <property type="entry name" value="EipA"/>
    <property type="match status" value="1"/>
</dbReference>
<evidence type="ECO:0000313" key="3">
    <source>
        <dbReference type="EMBL" id="GFK92987.1"/>
    </source>
</evidence>
<accession>A0A6V8LTM1</accession>
<dbReference type="RefSeq" id="WP_235956825.1">
    <property type="nucleotide sequence ID" value="NZ_BLTE01000002.1"/>
</dbReference>
<keyword evidence="4" id="KW-1185">Reference proteome</keyword>
<gene>
    <name evidence="3" type="ORF">NNJEOMEG_00815</name>
</gene>
<evidence type="ECO:0000256" key="1">
    <source>
        <dbReference type="SAM" id="MobiDB-lite"/>
    </source>
</evidence>
<keyword evidence="2" id="KW-0732">Signal</keyword>
<name>A0A6V8LTM1_9BACT</name>
<protein>
    <recommendedName>
        <fullName evidence="5">DUF1134 domain-containing protein</fullName>
    </recommendedName>
</protein>
<reference evidence="3 4" key="1">
    <citation type="submission" date="2020-04" db="EMBL/GenBank/DDBJ databases">
        <authorList>
            <consortium name="Desulfovibrio sp. FSS-1 genome sequencing consortium"/>
            <person name="Shimoshige H."/>
            <person name="Kobayashi H."/>
            <person name="Maekawa T."/>
        </authorList>
    </citation>
    <scope>NUCLEOTIDE SEQUENCE [LARGE SCALE GENOMIC DNA]</scope>
    <source>
        <strain evidence="3 4">SIID29052-01</strain>
    </source>
</reference>
<feature type="compositionally biased region" description="Gly residues" evidence="1">
    <location>
        <begin position="91"/>
        <end position="102"/>
    </location>
</feature>
<evidence type="ECO:0000313" key="4">
    <source>
        <dbReference type="Proteomes" id="UP000494245"/>
    </source>
</evidence>